<feature type="binding site" evidence="4">
    <location>
        <begin position="94"/>
        <end position="101"/>
    </location>
    <ligand>
        <name>ATP</name>
        <dbReference type="ChEBI" id="CHEBI:30616"/>
    </ligand>
</feature>
<reference evidence="5 6" key="1">
    <citation type="journal article" date="2011" name="J. Bacteriol.">
        <title>Complete genome sequence of the thermoacidophilic crenarchaeon Thermoproteus uzoniensis 768-20.</title>
        <authorList>
            <person name="Mardanov A.V."/>
            <person name="Gumerov V.M."/>
            <person name="Beletsky A.V."/>
            <person name="Prokofeva M.I."/>
            <person name="Bonch-Osmolovskaya E.A."/>
            <person name="Ravin N.V."/>
            <person name="Skryabin K.G."/>
        </authorList>
    </citation>
    <scope>NUCLEOTIDE SEQUENCE [LARGE SCALE GENOMIC DNA]</scope>
    <source>
        <strain evidence="5 6">768-20</strain>
    </source>
</reference>
<proteinExistence type="inferred from homology"/>
<dbReference type="InterPro" id="IPR004948">
    <property type="entry name" value="Nuc-triphosphatase_THEP1"/>
</dbReference>
<reference key="2">
    <citation type="submission" date="2011-03" db="EMBL/GenBank/DDBJ databases">
        <title>Complete genome sequence of the thermoacidophilic crenarchaeon Thermoproteus uzoniensis 768-20.</title>
        <authorList>
            <person name="Mardanov A.V."/>
            <person name="Gumerov V.M."/>
            <person name="Beletsky A.V."/>
            <person name="Prokofeva M.I."/>
            <person name="Bonch-Osmolovskaya E.A."/>
            <person name="Ravin N.V."/>
            <person name="Skryabin K.G."/>
        </authorList>
    </citation>
    <scope>NUCLEOTIDE SEQUENCE</scope>
    <source>
        <strain>768-20</strain>
    </source>
</reference>
<comment type="similarity">
    <text evidence="4">Belongs to the THEP1 NTPase family.</text>
</comment>
<dbReference type="GeneID" id="10361182"/>
<dbReference type="SUPFAM" id="SSF52540">
    <property type="entry name" value="P-loop containing nucleoside triphosphate hydrolases"/>
    <property type="match status" value="1"/>
</dbReference>
<dbReference type="eggNOG" id="arCOG01034">
    <property type="taxonomic scope" value="Archaea"/>
</dbReference>
<organism evidence="5 6">
    <name type="scientific">Thermoproteus uzoniensis (strain 768-20)</name>
    <dbReference type="NCBI Taxonomy" id="999630"/>
    <lineage>
        <taxon>Archaea</taxon>
        <taxon>Thermoproteota</taxon>
        <taxon>Thermoprotei</taxon>
        <taxon>Thermoproteales</taxon>
        <taxon>Thermoproteaceae</taxon>
        <taxon>Thermoproteus</taxon>
    </lineage>
</organism>
<keyword evidence="1 4" id="KW-0547">Nucleotide-binding</keyword>
<dbReference type="STRING" id="999630.TUZN_1663"/>
<protein>
    <recommendedName>
        <fullName evidence="4">Nucleoside-triphosphatase TUZN_1663</fullName>
        <shortName evidence="4">NTPase</shortName>
        <ecNumber evidence="4">3.6.1.15</ecNumber>
    </recommendedName>
    <alternativeName>
        <fullName evidence="4">Nucleoside triphosphate phosphohydrolase</fullName>
    </alternativeName>
</protein>
<dbReference type="PANTHER" id="PTHR43146">
    <property type="entry name" value="CANCER-RELATED NUCLEOSIDE-TRIPHOSPHATASE"/>
    <property type="match status" value="1"/>
</dbReference>
<dbReference type="AlphaFoldDB" id="F2L310"/>
<dbReference type="HAMAP" id="MF_00796">
    <property type="entry name" value="NTPase_1"/>
    <property type="match status" value="1"/>
</dbReference>
<dbReference type="PANTHER" id="PTHR43146:SF1">
    <property type="entry name" value="CANCER-RELATED NUCLEOSIDE-TRIPHOSPHATASE"/>
    <property type="match status" value="1"/>
</dbReference>
<dbReference type="RefSeq" id="WP_013680464.1">
    <property type="nucleotide sequence ID" value="NC_015315.1"/>
</dbReference>
<keyword evidence="2 4" id="KW-0378">Hydrolase</keyword>
<dbReference type="NCBIfam" id="NF010248">
    <property type="entry name" value="PRK13695.1"/>
    <property type="match status" value="1"/>
</dbReference>
<evidence type="ECO:0000256" key="3">
    <source>
        <dbReference type="ARBA" id="ARBA00022840"/>
    </source>
</evidence>
<sequence length="167" mass="17716">MKIAVTGPPGSGKTTLALRVAEAARASGVKVGGFVTLEVREGGVRVGFDVLSLADGRRSQLARVGYGEPRVGKYAVNLGACDFMKSSLAADVDLLVVDEIGPMEAKCPSFVEAARAALAQAPNGLAVVHMRLADMVKGWGFRLVVLSRENRDRVLREVLSAYGFRNV</sequence>
<dbReference type="GO" id="GO:0017111">
    <property type="term" value="F:ribonucleoside triphosphate phosphatase activity"/>
    <property type="evidence" value="ECO:0007669"/>
    <property type="project" value="UniProtKB-UniRule"/>
</dbReference>
<evidence type="ECO:0000256" key="1">
    <source>
        <dbReference type="ARBA" id="ARBA00022741"/>
    </source>
</evidence>
<accession>F2L310</accession>
<comment type="function">
    <text evidence="4">Has nucleotide phosphatase activity towards ATP, GTP, CTP, TTP and UTP. May hydrolyze nucleoside diphosphates with lower efficiency.</text>
</comment>
<dbReference type="CDD" id="cd19482">
    <property type="entry name" value="RecA-like_Thep1"/>
    <property type="match status" value="1"/>
</dbReference>
<evidence type="ECO:0000256" key="2">
    <source>
        <dbReference type="ARBA" id="ARBA00022801"/>
    </source>
</evidence>
<dbReference type="Proteomes" id="UP000008138">
    <property type="component" value="Chromosome"/>
</dbReference>
<dbReference type="EMBL" id="CP002590">
    <property type="protein sequence ID" value="AEA13129.1"/>
    <property type="molecule type" value="Genomic_DNA"/>
</dbReference>
<keyword evidence="3 4" id="KW-0067">ATP-binding</keyword>
<dbReference type="GO" id="GO:0005524">
    <property type="term" value="F:ATP binding"/>
    <property type="evidence" value="ECO:0007669"/>
    <property type="project" value="UniProtKB-UniRule"/>
</dbReference>
<dbReference type="InterPro" id="IPR027417">
    <property type="entry name" value="P-loop_NTPase"/>
</dbReference>
<evidence type="ECO:0000313" key="6">
    <source>
        <dbReference type="Proteomes" id="UP000008138"/>
    </source>
</evidence>
<dbReference type="OrthoDB" id="52698at2157"/>
<feature type="binding site" evidence="4">
    <location>
        <begin position="7"/>
        <end position="14"/>
    </location>
    <ligand>
        <name>ATP</name>
        <dbReference type="ChEBI" id="CHEBI:30616"/>
    </ligand>
</feature>
<dbReference type="EC" id="3.6.1.15" evidence="4"/>
<dbReference type="Gene3D" id="3.40.50.300">
    <property type="entry name" value="P-loop containing nucleotide triphosphate hydrolases"/>
    <property type="match status" value="1"/>
</dbReference>
<dbReference type="HOGENOM" id="CLU_103145_1_1_2"/>
<evidence type="ECO:0000313" key="5">
    <source>
        <dbReference type="EMBL" id="AEA13129.1"/>
    </source>
</evidence>
<evidence type="ECO:0000256" key="4">
    <source>
        <dbReference type="HAMAP-Rule" id="MF_00796"/>
    </source>
</evidence>
<dbReference type="KEGG" id="tuz:TUZN_1663"/>
<name>F2L310_THEU7</name>
<comment type="catalytic activity">
    <reaction evidence="4">
        <text>a ribonucleoside 5'-triphosphate + H2O = a ribonucleoside 5'-diphosphate + phosphate + H(+)</text>
        <dbReference type="Rhea" id="RHEA:23680"/>
        <dbReference type="ChEBI" id="CHEBI:15377"/>
        <dbReference type="ChEBI" id="CHEBI:15378"/>
        <dbReference type="ChEBI" id="CHEBI:43474"/>
        <dbReference type="ChEBI" id="CHEBI:57930"/>
        <dbReference type="ChEBI" id="CHEBI:61557"/>
        <dbReference type="EC" id="3.6.1.15"/>
    </reaction>
</comment>
<dbReference type="Pfam" id="PF03266">
    <property type="entry name" value="NTPase_1"/>
    <property type="match status" value="1"/>
</dbReference>
<keyword evidence="6" id="KW-1185">Reference proteome</keyword>
<gene>
    <name evidence="5" type="ordered locus">TUZN_1663</name>
</gene>